<dbReference type="GO" id="GO:0005524">
    <property type="term" value="F:ATP binding"/>
    <property type="evidence" value="ECO:0007669"/>
    <property type="project" value="UniProtKB-KW"/>
</dbReference>
<keyword evidence="7 12" id="KW-0812">Transmembrane</keyword>
<comment type="catalytic activity">
    <reaction evidence="1">
        <text>ATP + protein L-histidine = ADP + protein N-phospho-L-histidine.</text>
        <dbReference type="EC" id="2.7.13.3"/>
    </reaction>
</comment>
<evidence type="ECO:0000256" key="11">
    <source>
        <dbReference type="ARBA" id="ARBA00023136"/>
    </source>
</evidence>
<dbReference type="Gene3D" id="6.10.340.10">
    <property type="match status" value="1"/>
</dbReference>
<dbReference type="Pfam" id="PF01590">
    <property type="entry name" value="GAF"/>
    <property type="match status" value="1"/>
</dbReference>
<evidence type="ECO:0000256" key="4">
    <source>
        <dbReference type="ARBA" id="ARBA00022475"/>
    </source>
</evidence>
<evidence type="ECO:0000256" key="1">
    <source>
        <dbReference type="ARBA" id="ARBA00000085"/>
    </source>
</evidence>
<dbReference type="InterPro" id="IPR036890">
    <property type="entry name" value="HATPase_C_sf"/>
</dbReference>
<dbReference type="Gene3D" id="3.30.565.10">
    <property type="entry name" value="Histidine kinase-like ATPase, C-terminal domain"/>
    <property type="match status" value="1"/>
</dbReference>
<keyword evidence="15" id="KW-0067">ATP-binding</keyword>
<dbReference type="SUPFAM" id="SSF55874">
    <property type="entry name" value="ATPase domain of HSP90 chaperone/DNA topoisomerase II/histidine kinase"/>
    <property type="match status" value="1"/>
</dbReference>
<dbReference type="InterPro" id="IPR004358">
    <property type="entry name" value="Sig_transdc_His_kin-like_C"/>
</dbReference>
<evidence type="ECO:0000256" key="7">
    <source>
        <dbReference type="ARBA" id="ARBA00022692"/>
    </source>
</evidence>
<dbReference type="SMART" id="SM00388">
    <property type="entry name" value="HisKA"/>
    <property type="match status" value="1"/>
</dbReference>
<sequence length="867" mass="97091">MQKLLHPLFRDLSNVPLRVALIVPFVLQITAAVGLTAYFSLRDGQRAVNEVAAELRNEVTNRVHQHLADYLETPQLVTALNASAFRLGELNLRDGKRLEQHFWQQMQLFQSLSPIAFGSEQGEIHAVDRLQDGTLVIRVIDTSTAGKYHTYTINQQGNRQQLIRLDTTFDPRIRPWYREAVQANKPTWTAVYPYFSSRGLAVSATRPIYDGAGTLIGATNATVSLSQLDDFLHRLKVGRSGQTFIIERSGNLVASSTAELPFSLNLEGVADPRRRLSAIASRNQMTRLTAQQLQKYFGSFSSIRQSQQLDFVVEGQRQFVQVMPFTDRYGLDWLIVVVVPEADFMEHIEASRRTTVLLCLGALLVAIVLGVLTSHRITDPILRLCSASQSLANGNFNQTVSLGGVNEFRVLAQAHNQMAAQLRGSFAALEAVKDELELRVTQRTAELQERTLQLGQALDLEALLKRVTDKVRDSLDEAQILETVVQELNQALIAECCNAALYDLEKNVITIHYEAVKPGWPSSQSGALPLETVSDVHQALLEGQILQFCRLAPKFSRPQAAILACPIFDDQGVLGDLWIFRLPNCVFDDLEVRLVQQAANQCAIAIRQARLYQAAQAQVEVLQHLHQLKDDFLSTVSHELRTPISNMKLALHMLKLSPSSERQQQYLEILQAECAREANLINDLLDLQRLEADRYPISLETIVLQDWLTSIIQPFLARMQERGQQFTVDLPLHVLPIQSDRNSLARLLAELLNNACKYTPPQGEIQLRVEQQIDPALPDQTAALRTQFEVSNQAEIPPAALPHIFEKFYRVPHADPWRQGGTGLGLALVQKLVAQIGGELRVDSGQGWTTFEVLLEGHKNSDSSQLR</sequence>
<dbReference type="CDD" id="cd00075">
    <property type="entry name" value="HATPase"/>
    <property type="match status" value="1"/>
</dbReference>
<dbReference type="SMART" id="SM00304">
    <property type="entry name" value="HAMP"/>
    <property type="match status" value="1"/>
</dbReference>
<dbReference type="Gene3D" id="3.30.450.20">
    <property type="entry name" value="PAS domain"/>
    <property type="match status" value="1"/>
</dbReference>
<keyword evidence="9 12" id="KW-1133">Transmembrane helix</keyword>
<gene>
    <name evidence="15" type="ORF">NC998_19550</name>
</gene>
<evidence type="ECO:0000256" key="2">
    <source>
        <dbReference type="ARBA" id="ARBA00004651"/>
    </source>
</evidence>
<dbReference type="PROSITE" id="PS50885">
    <property type="entry name" value="HAMP"/>
    <property type="match status" value="1"/>
</dbReference>
<keyword evidence="4" id="KW-1003">Cell membrane</keyword>
<evidence type="ECO:0000256" key="6">
    <source>
        <dbReference type="ARBA" id="ARBA00022679"/>
    </source>
</evidence>
<keyword evidence="5" id="KW-0597">Phosphoprotein</keyword>
<dbReference type="InterPro" id="IPR003594">
    <property type="entry name" value="HATPase_dom"/>
</dbReference>
<keyword evidence="15" id="KW-0547">Nucleotide-binding</keyword>
<dbReference type="Proteomes" id="UP001464891">
    <property type="component" value="Unassembled WGS sequence"/>
</dbReference>
<evidence type="ECO:0000256" key="8">
    <source>
        <dbReference type="ARBA" id="ARBA00022777"/>
    </source>
</evidence>
<keyword evidence="10" id="KW-0902">Two-component regulatory system</keyword>
<dbReference type="Gene3D" id="1.10.287.130">
    <property type="match status" value="1"/>
</dbReference>
<dbReference type="PRINTS" id="PR00344">
    <property type="entry name" value="BCTRLSENSOR"/>
</dbReference>
<evidence type="ECO:0000256" key="10">
    <source>
        <dbReference type="ARBA" id="ARBA00023012"/>
    </source>
</evidence>
<comment type="subcellular location">
    <subcellularLocation>
        <location evidence="2">Cell membrane</location>
        <topology evidence="2">Multi-pass membrane protein</topology>
    </subcellularLocation>
</comment>
<dbReference type="PROSITE" id="PS50109">
    <property type="entry name" value="HIS_KIN"/>
    <property type="match status" value="1"/>
</dbReference>
<feature type="transmembrane region" description="Helical" evidence="12">
    <location>
        <begin position="355"/>
        <end position="373"/>
    </location>
</feature>
<dbReference type="InterPro" id="IPR005467">
    <property type="entry name" value="His_kinase_dom"/>
</dbReference>
<keyword evidence="8" id="KW-0418">Kinase</keyword>
<dbReference type="SMART" id="SM00387">
    <property type="entry name" value="HATPase_c"/>
    <property type="match status" value="1"/>
</dbReference>
<accession>A0ABV0JC03</accession>
<dbReference type="InterPro" id="IPR036097">
    <property type="entry name" value="HisK_dim/P_sf"/>
</dbReference>
<evidence type="ECO:0000256" key="12">
    <source>
        <dbReference type="SAM" id="Phobius"/>
    </source>
</evidence>
<dbReference type="CDD" id="cd00082">
    <property type="entry name" value="HisKA"/>
    <property type="match status" value="1"/>
</dbReference>
<evidence type="ECO:0000313" key="16">
    <source>
        <dbReference type="Proteomes" id="UP001464891"/>
    </source>
</evidence>
<dbReference type="PANTHER" id="PTHR43547:SF2">
    <property type="entry name" value="HYBRID SIGNAL TRANSDUCTION HISTIDINE KINASE C"/>
    <property type="match status" value="1"/>
</dbReference>
<dbReference type="Pfam" id="PF00672">
    <property type="entry name" value="HAMP"/>
    <property type="match status" value="1"/>
</dbReference>
<dbReference type="Pfam" id="PF02743">
    <property type="entry name" value="dCache_1"/>
    <property type="match status" value="1"/>
</dbReference>
<evidence type="ECO:0000259" key="14">
    <source>
        <dbReference type="PROSITE" id="PS50885"/>
    </source>
</evidence>
<feature type="transmembrane region" description="Helical" evidence="12">
    <location>
        <begin position="20"/>
        <end position="41"/>
    </location>
</feature>
<reference evidence="15 16" key="1">
    <citation type="submission" date="2022-04" db="EMBL/GenBank/DDBJ databases">
        <title>Positive selection, recombination, and allopatry shape intraspecific diversity of widespread and dominant cyanobacteria.</title>
        <authorList>
            <person name="Wei J."/>
            <person name="Shu W."/>
            <person name="Hu C."/>
        </authorList>
    </citation>
    <scope>NUCLEOTIDE SEQUENCE [LARGE SCALE GENOMIC DNA]</scope>
    <source>
        <strain evidence="15 16">GB2-A4</strain>
    </source>
</reference>
<dbReference type="EMBL" id="JAMPKM010000013">
    <property type="protein sequence ID" value="MEP0819301.1"/>
    <property type="molecule type" value="Genomic_DNA"/>
</dbReference>
<dbReference type="SMART" id="SM00065">
    <property type="entry name" value="GAF"/>
    <property type="match status" value="1"/>
</dbReference>
<dbReference type="Pfam" id="PF00512">
    <property type="entry name" value="HisKA"/>
    <property type="match status" value="1"/>
</dbReference>
<proteinExistence type="predicted"/>
<name>A0ABV0JC03_9CYAN</name>
<keyword evidence="16" id="KW-1185">Reference proteome</keyword>
<dbReference type="SUPFAM" id="SSF158472">
    <property type="entry name" value="HAMP domain-like"/>
    <property type="match status" value="1"/>
</dbReference>
<dbReference type="InterPro" id="IPR029016">
    <property type="entry name" value="GAF-like_dom_sf"/>
</dbReference>
<dbReference type="InterPro" id="IPR003660">
    <property type="entry name" value="HAMP_dom"/>
</dbReference>
<dbReference type="CDD" id="cd06225">
    <property type="entry name" value="HAMP"/>
    <property type="match status" value="1"/>
</dbReference>
<evidence type="ECO:0000256" key="3">
    <source>
        <dbReference type="ARBA" id="ARBA00012438"/>
    </source>
</evidence>
<dbReference type="EC" id="2.7.13.3" evidence="3"/>
<dbReference type="SUPFAM" id="SSF47384">
    <property type="entry name" value="Homodimeric domain of signal transducing histidine kinase"/>
    <property type="match status" value="1"/>
</dbReference>
<comment type="caution">
    <text evidence="15">The sequence shown here is derived from an EMBL/GenBank/DDBJ whole genome shotgun (WGS) entry which is preliminary data.</text>
</comment>
<dbReference type="Gene3D" id="3.30.450.40">
    <property type="match status" value="1"/>
</dbReference>
<dbReference type="Pfam" id="PF02518">
    <property type="entry name" value="HATPase_c"/>
    <property type="match status" value="1"/>
</dbReference>
<dbReference type="RefSeq" id="WP_190443062.1">
    <property type="nucleotide sequence ID" value="NZ_JAMPKM010000013.1"/>
</dbReference>
<feature type="domain" description="Histidine kinase" evidence="13">
    <location>
        <begin position="635"/>
        <end position="859"/>
    </location>
</feature>
<dbReference type="InterPro" id="IPR003661">
    <property type="entry name" value="HisK_dim/P_dom"/>
</dbReference>
<feature type="domain" description="HAMP" evidence="14">
    <location>
        <begin position="375"/>
        <end position="427"/>
    </location>
</feature>
<dbReference type="InterPro" id="IPR003018">
    <property type="entry name" value="GAF"/>
</dbReference>
<evidence type="ECO:0000313" key="15">
    <source>
        <dbReference type="EMBL" id="MEP0819301.1"/>
    </source>
</evidence>
<dbReference type="CDD" id="cd12913">
    <property type="entry name" value="PDC1_MCP_like"/>
    <property type="match status" value="1"/>
</dbReference>
<dbReference type="SUPFAM" id="SSF55781">
    <property type="entry name" value="GAF domain-like"/>
    <property type="match status" value="1"/>
</dbReference>
<dbReference type="PANTHER" id="PTHR43547">
    <property type="entry name" value="TWO-COMPONENT HISTIDINE KINASE"/>
    <property type="match status" value="1"/>
</dbReference>
<keyword evidence="6" id="KW-0808">Transferase</keyword>
<protein>
    <recommendedName>
        <fullName evidence="3">histidine kinase</fullName>
        <ecNumber evidence="3">2.7.13.3</ecNumber>
    </recommendedName>
</protein>
<keyword evidence="11 12" id="KW-0472">Membrane</keyword>
<evidence type="ECO:0000259" key="13">
    <source>
        <dbReference type="PROSITE" id="PS50109"/>
    </source>
</evidence>
<organism evidence="15 16">
    <name type="scientific">Trichocoleus desertorum GB2-A4</name>
    <dbReference type="NCBI Taxonomy" id="2933944"/>
    <lineage>
        <taxon>Bacteria</taxon>
        <taxon>Bacillati</taxon>
        <taxon>Cyanobacteriota</taxon>
        <taxon>Cyanophyceae</taxon>
        <taxon>Leptolyngbyales</taxon>
        <taxon>Trichocoleusaceae</taxon>
        <taxon>Trichocoleus</taxon>
    </lineage>
</organism>
<evidence type="ECO:0000256" key="9">
    <source>
        <dbReference type="ARBA" id="ARBA00022989"/>
    </source>
</evidence>
<evidence type="ECO:0000256" key="5">
    <source>
        <dbReference type="ARBA" id="ARBA00022553"/>
    </source>
</evidence>
<dbReference type="InterPro" id="IPR033479">
    <property type="entry name" value="dCache_1"/>
</dbReference>